<dbReference type="AlphaFoldDB" id="A0AAI9GGD6"/>
<dbReference type="Pfam" id="PF01381">
    <property type="entry name" value="HTH_3"/>
    <property type="match status" value="1"/>
</dbReference>
<gene>
    <name evidence="2" type="ORF">RG298_001444</name>
</gene>
<name>A0AAI9GGD6_PROST</name>
<feature type="domain" description="HTH cro/C1-type" evidence="1">
    <location>
        <begin position="4"/>
        <end position="46"/>
    </location>
</feature>
<evidence type="ECO:0000313" key="2">
    <source>
        <dbReference type="EMBL" id="EMJ5133746.1"/>
    </source>
</evidence>
<reference evidence="2" key="1">
    <citation type="submission" date="2024-02" db="EMBL/GenBank/DDBJ databases">
        <authorList>
            <consortium name="Clinical and Environmental Microbiology Branch: Whole genome sequencing antimicrobial resistance pathogens in the healthcare setting"/>
        </authorList>
    </citation>
    <scope>NUCLEOTIDE SEQUENCE</scope>
    <source>
        <strain evidence="2">2021GO-0154</strain>
    </source>
</reference>
<dbReference type="InterPro" id="IPR001387">
    <property type="entry name" value="Cro/C1-type_HTH"/>
</dbReference>
<dbReference type="InterPro" id="IPR010982">
    <property type="entry name" value="Lambda_DNA-bd_dom_sf"/>
</dbReference>
<proteinExistence type="predicted"/>
<dbReference type="CDD" id="cd00093">
    <property type="entry name" value="HTH_XRE"/>
    <property type="match status" value="1"/>
</dbReference>
<evidence type="ECO:0000259" key="1">
    <source>
        <dbReference type="PROSITE" id="PS50943"/>
    </source>
</evidence>
<comment type="caution">
    <text evidence="2">The sequence shown here is derived from an EMBL/GenBank/DDBJ whole genome shotgun (WGS) entry which is preliminary data.</text>
</comment>
<organism evidence="2">
    <name type="scientific">Providencia stuartii</name>
    <dbReference type="NCBI Taxonomy" id="588"/>
    <lineage>
        <taxon>Bacteria</taxon>
        <taxon>Pseudomonadati</taxon>
        <taxon>Pseudomonadota</taxon>
        <taxon>Gammaproteobacteria</taxon>
        <taxon>Enterobacterales</taxon>
        <taxon>Morganellaceae</taxon>
        <taxon>Providencia</taxon>
    </lineage>
</organism>
<dbReference type="Gene3D" id="1.10.260.40">
    <property type="entry name" value="lambda repressor-like DNA-binding domains"/>
    <property type="match status" value="1"/>
</dbReference>
<accession>A0AAI9GGD6</accession>
<sequence length="93" mass="10703">MTGAELASHIGISQQQLSRYECGVCNISASKLIQLLLTLDTSAESFFKNVFINIFEKNREVAKLYSNIFISRYDNEAELKLPYDNKLEQNIFY</sequence>
<dbReference type="EMBL" id="ABMABF030000004">
    <property type="protein sequence ID" value="EMJ5133746.1"/>
    <property type="molecule type" value="Genomic_DNA"/>
</dbReference>
<dbReference type="PROSITE" id="PS50943">
    <property type="entry name" value="HTH_CROC1"/>
    <property type="match status" value="1"/>
</dbReference>
<protein>
    <submittedName>
        <fullName evidence="2">Helix-turn-helix transcriptional regulator</fullName>
    </submittedName>
</protein>
<dbReference type="SUPFAM" id="SSF47413">
    <property type="entry name" value="lambda repressor-like DNA-binding domains"/>
    <property type="match status" value="1"/>
</dbReference>
<dbReference type="GO" id="GO:0003677">
    <property type="term" value="F:DNA binding"/>
    <property type="evidence" value="ECO:0007669"/>
    <property type="project" value="InterPro"/>
</dbReference>